<organism evidence="5">
    <name type="scientific">Sipha flava</name>
    <name type="common">yellow sugarcane aphid</name>
    <dbReference type="NCBI Taxonomy" id="143950"/>
    <lineage>
        <taxon>Eukaryota</taxon>
        <taxon>Metazoa</taxon>
        <taxon>Ecdysozoa</taxon>
        <taxon>Arthropoda</taxon>
        <taxon>Hexapoda</taxon>
        <taxon>Insecta</taxon>
        <taxon>Pterygota</taxon>
        <taxon>Neoptera</taxon>
        <taxon>Paraneoptera</taxon>
        <taxon>Hemiptera</taxon>
        <taxon>Sternorrhyncha</taxon>
        <taxon>Aphidomorpha</taxon>
        <taxon>Aphidoidea</taxon>
        <taxon>Aphididae</taxon>
        <taxon>Sipha</taxon>
    </lineage>
</organism>
<feature type="domain" description="Transposable element P transposase-like GTP-binding insertion" evidence="3">
    <location>
        <begin position="287"/>
        <end position="402"/>
    </location>
</feature>
<dbReference type="AlphaFoldDB" id="A0A2S2QDL5"/>
<evidence type="ECO:0000259" key="2">
    <source>
        <dbReference type="Pfam" id="PF21787"/>
    </source>
</evidence>
<reference evidence="5" key="1">
    <citation type="submission" date="2018-04" db="EMBL/GenBank/DDBJ databases">
        <title>Transcriptome assembly of Sipha flava.</title>
        <authorList>
            <person name="Scully E.D."/>
            <person name="Geib S.M."/>
            <person name="Palmer N.A."/>
            <person name="Koch K."/>
            <person name="Bradshaw J."/>
            <person name="Heng-Moss T."/>
            <person name="Sarath G."/>
        </authorList>
    </citation>
    <scope>NUCLEOTIDE SEQUENCE</scope>
</reference>
<dbReference type="OrthoDB" id="10257471at2759"/>
<accession>A0A2S2QDL5</accession>
<evidence type="ECO:0000259" key="3">
    <source>
        <dbReference type="Pfam" id="PF21788"/>
    </source>
</evidence>
<evidence type="ECO:0000259" key="1">
    <source>
        <dbReference type="Pfam" id="PF12017"/>
    </source>
</evidence>
<dbReference type="PANTHER" id="PTHR47577">
    <property type="entry name" value="THAP DOMAIN-CONTAINING PROTEIN 6"/>
    <property type="match status" value="1"/>
</dbReference>
<dbReference type="InterPro" id="IPR048365">
    <property type="entry name" value="TNP-like_RNaseH_N"/>
</dbReference>
<evidence type="ECO:0000313" key="5">
    <source>
        <dbReference type="EMBL" id="MBY75600.1"/>
    </source>
</evidence>
<gene>
    <name evidence="5" type="primary">T_5</name>
    <name evidence="5" type="ORF">g.104430</name>
</gene>
<dbReference type="EMBL" id="GGMS01006397">
    <property type="protein sequence ID" value="MBY75600.1"/>
    <property type="molecule type" value="Transcribed_RNA"/>
</dbReference>
<dbReference type="Pfam" id="PF21789">
    <property type="entry name" value="TNP-like_RNaseH_C"/>
    <property type="match status" value="1"/>
</dbReference>
<dbReference type="Pfam" id="PF21787">
    <property type="entry name" value="TNP-like_RNaseH_N"/>
    <property type="match status" value="1"/>
</dbReference>
<dbReference type="Pfam" id="PF12017">
    <property type="entry name" value="Tnp_P_element"/>
    <property type="match status" value="1"/>
</dbReference>
<name>A0A2S2QDL5_9HEMI</name>
<protein>
    <submittedName>
        <fullName evidence="5">Transposable element P transposase</fullName>
    </submittedName>
</protein>
<sequence length="734" mass="84558">MPSPPLKRKQKYDIIDTPRKKKLQKIITRKQQQINSKKTHIFKLKKKINSLKTRSCLNNLIMSHKFPSTNSRAIVTMQFKNKRRPWTPEERKLALTMFYKSPSSYNFLRLQNLNLPGPSTVRSWIGQSKFLPGINRTFFAHLKHKFEFKEYKEKACTVCIDEISIKEFLEYSKDFDLIEGFEDLGKYGRSCNIANSCLVFMARGIYGSWKIPVAYFVTHSSIKHGILKSLIVDVLQELFNVSLYPKIIICDQGTNNQSTYKSLNVSKEKPYFYVDEHKVFALFDTPHLLKSVRNNLLGNTFKKGDKIIAFSDILSVYNIDFKNKKSRALLKITDAHLKPNSFQKMSVKLAAQMFSHSMASAIRTCISTGELKSNTASDTADFIDFMDKLFDCLNSRNLFSKNPYNCALTDFGVVKSFLLDAVNYFNDIVKVNYKGKETRPPCFNGFTQTINGVLSFFDDEIKNNGITFLITNRLNQDVLENLFSIFRQKGGYNRNPTVRIIRTSFRSTCVFSLIASKSSNCEISQEVDDSIIVQDVISGDRALNEVVSDTFSDTSSNCSYSSSSTKSVPNLDIIIPNDITLEDCSVTYFSGYLAHKCIKKFNCNDCIEHLTIKRDLNDKNQLLLVHKNYSDIDRDTGLQAPSDELKNIINRALEIFEKKFEKIQHTKKLKYKFLAIYKTDELISRWINEEHICAEHHIFILEKFLLCKIFKKSKLFSTTTHQSKIAKLKILNYI</sequence>
<evidence type="ECO:0000259" key="4">
    <source>
        <dbReference type="Pfam" id="PF21789"/>
    </source>
</evidence>
<feature type="domain" description="THAP9-like helix-turn-helix" evidence="1">
    <location>
        <begin position="61"/>
        <end position="124"/>
    </location>
</feature>
<dbReference type="InterPro" id="IPR048367">
    <property type="entry name" value="TNP-like_RNaseH_C"/>
</dbReference>
<dbReference type="InterPro" id="IPR021896">
    <property type="entry name" value="THAP9-like_HTH"/>
</dbReference>
<dbReference type="Pfam" id="PF21788">
    <property type="entry name" value="TNP-like_GBD"/>
    <property type="match status" value="1"/>
</dbReference>
<feature type="domain" description="Transposable element P transposase-like RNase H C-terminal" evidence="4">
    <location>
        <begin position="473"/>
        <end position="499"/>
    </location>
</feature>
<proteinExistence type="predicted"/>
<feature type="domain" description="Transposable element P transposase-like RNase H" evidence="2">
    <location>
        <begin position="132"/>
        <end position="263"/>
    </location>
</feature>
<dbReference type="InterPro" id="IPR048366">
    <property type="entry name" value="TNP-like_GBD"/>
</dbReference>
<dbReference type="PANTHER" id="PTHR47577:SF2">
    <property type="entry name" value="THAP DOMAIN CONTAINING 9"/>
    <property type="match status" value="1"/>
</dbReference>